<evidence type="ECO:0000256" key="3">
    <source>
        <dbReference type="ARBA" id="ARBA00022989"/>
    </source>
</evidence>
<organism evidence="6 7">
    <name type="scientific">Arenibacter aquaticus</name>
    <dbReference type="NCBI Taxonomy" id="2489054"/>
    <lineage>
        <taxon>Bacteria</taxon>
        <taxon>Pseudomonadati</taxon>
        <taxon>Bacteroidota</taxon>
        <taxon>Flavobacteriia</taxon>
        <taxon>Flavobacteriales</taxon>
        <taxon>Flavobacteriaceae</taxon>
        <taxon>Arenibacter</taxon>
    </lineage>
</organism>
<dbReference type="PANTHER" id="PTHR10361:SF24">
    <property type="entry name" value="P3 PROTEIN"/>
    <property type="match status" value="1"/>
</dbReference>
<dbReference type="EMBL" id="RQPJ01000014">
    <property type="protein sequence ID" value="RTE52704.1"/>
    <property type="molecule type" value="Genomic_DNA"/>
</dbReference>
<dbReference type="Proteomes" id="UP000267585">
    <property type="component" value="Unassembled WGS sequence"/>
</dbReference>
<evidence type="ECO:0000256" key="2">
    <source>
        <dbReference type="ARBA" id="ARBA00022692"/>
    </source>
</evidence>
<evidence type="ECO:0000256" key="5">
    <source>
        <dbReference type="SAM" id="Phobius"/>
    </source>
</evidence>
<comment type="caution">
    <text evidence="6">The sequence shown here is derived from an EMBL/GenBank/DDBJ whole genome shotgun (WGS) entry which is preliminary data.</text>
</comment>
<feature type="transmembrane region" description="Helical" evidence="5">
    <location>
        <begin position="6"/>
        <end position="26"/>
    </location>
</feature>
<gene>
    <name evidence="6" type="ORF">EHW67_13585</name>
</gene>
<dbReference type="OrthoDB" id="9806785at2"/>
<dbReference type="RefSeq" id="WP_126162938.1">
    <property type="nucleotide sequence ID" value="NZ_RQPJ01000014.1"/>
</dbReference>
<protein>
    <submittedName>
        <fullName evidence="6">Bile acid:sodium symporter family protein</fullName>
    </submittedName>
</protein>
<dbReference type="InterPro" id="IPR002657">
    <property type="entry name" value="BilAc:Na_symport/Acr3"/>
</dbReference>
<keyword evidence="3 5" id="KW-1133">Transmembrane helix</keyword>
<name>A0A3S0AXK9_9FLAO</name>
<keyword evidence="4 5" id="KW-0472">Membrane</keyword>
<feature type="transmembrane region" description="Helical" evidence="5">
    <location>
        <begin position="140"/>
        <end position="157"/>
    </location>
</feature>
<proteinExistence type="predicted"/>
<keyword evidence="7" id="KW-1185">Reference proteome</keyword>
<dbReference type="InterPro" id="IPR038770">
    <property type="entry name" value="Na+/solute_symporter_sf"/>
</dbReference>
<feature type="transmembrane region" description="Helical" evidence="5">
    <location>
        <begin position="169"/>
        <end position="189"/>
    </location>
</feature>
<accession>A0A3S0AXK9</accession>
<keyword evidence="2 5" id="KW-0812">Transmembrane</keyword>
<sequence length="296" mass="31584">MDSTAGIILAISLIIIMFGMGLSLTLTDFKRVVTYPKAMIIGLICQLLLLPLIGYVIAITLSLSPTTAIGIMLLAACPGGPTSNMLTYMAKGDLALSVSLTAVSSMTSILSIPFIVQFALAEFSNQNMAITVDALTMIKQLLVIVIIPVAIGMFIKAKYEFFALKMEKPVKIASAIIFILVIIGVTISIKDVFLSYLSEAGLPAILLNISTMTIGFMAAVLFKLTRPQAISISIETGIQNGTLAITLATIALNNAEYSIVPAIYGLLMFVTATVIIFVRKPLGVKDQLSVEKDSPQ</sequence>
<comment type="subcellular location">
    <subcellularLocation>
        <location evidence="1">Membrane</location>
        <topology evidence="1">Multi-pass membrane protein</topology>
    </subcellularLocation>
</comment>
<evidence type="ECO:0000256" key="4">
    <source>
        <dbReference type="ARBA" id="ARBA00023136"/>
    </source>
</evidence>
<feature type="transmembrane region" description="Helical" evidence="5">
    <location>
        <begin position="201"/>
        <end position="222"/>
    </location>
</feature>
<evidence type="ECO:0000313" key="6">
    <source>
        <dbReference type="EMBL" id="RTE52704.1"/>
    </source>
</evidence>
<feature type="transmembrane region" description="Helical" evidence="5">
    <location>
        <begin position="38"/>
        <end position="61"/>
    </location>
</feature>
<evidence type="ECO:0000256" key="1">
    <source>
        <dbReference type="ARBA" id="ARBA00004141"/>
    </source>
</evidence>
<dbReference type="Gene3D" id="1.20.1530.20">
    <property type="match status" value="1"/>
</dbReference>
<dbReference type="PANTHER" id="PTHR10361">
    <property type="entry name" value="SODIUM-BILE ACID COTRANSPORTER"/>
    <property type="match status" value="1"/>
</dbReference>
<reference evidence="6 7" key="1">
    <citation type="submission" date="2018-11" db="EMBL/GenBank/DDBJ databases">
        <title>Arenibacter aquaticus sp.nov., a marine bacterium isolated from surface seawater in the South China Sea.</title>
        <authorList>
            <person name="Guo J."/>
            <person name="Sun J."/>
        </authorList>
    </citation>
    <scope>NUCLEOTIDE SEQUENCE [LARGE SCALE GENOMIC DNA]</scope>
    <source>
        <strain evidence="6 7">GUO666</strain>
    </source>
</reference>
<dbReference type="AlphaFoldDB" id="A0A3S0AXK9"/>
<feature type="transmembrane region" description="Helical" evidence="5">
    <location>
        <begin position="229"/>
        <end position="252"/>
    </location>
</feature>
<dbReference type="Pfam" id="PF01758">
    <property type="entry name" value="SBF"/>
    <property type="match status" value="1"/>
</dbReference>
<feature type="transmembrane region" description="Helical" evidence="5">
    <location>
        <begin position="94"/>
        <end position="120"/>
    </location>
</feature>
<feature type="transmembrane region" description="Helical" evidence="5">
    <location>
        <begin position="258"/>
        <end position="278"/>
    </location>
</feature>
<dbReference type="InterPro" id="IPR004710">
    <property type="entry name" value="Bilac:Na_transpt"/>
</dbReference>
<feature type="transmembrane region" description="Helical" evidence="5">
    <location>
        <begin position="67"/>
        <end position="87"/>
    </location>
</feature>
<evidence type="ECO:0000313" key="7">
    <source>
        <dbReference type="Proteomes" id="UP000267585"/>
    </source>
</evidence>
<dbReference type="GO" id="GO:0016020">
    <property type="term" value="C:membrane"/>
    <property type="evidence" value="ECO:0007669"/>
    <property type="project" value="UniProtKB-SubCell"/>
</dbReference>